<dbReference type="Pfam" id="PF14543">
    <property type="entry name" value="TAXi_N"/>
    <property type="match status" value="1"/>
</dbReference>
<reference evidence="5" key="1">
    <citation type="journal article" date="2014" name="Nat. Commun.">
        <title>The tobacco genome sequence and its comparison with those of tomato and potato.</title>
        <authorList>
            <person name="Sierro N."/>
            <person name="Battey J.N."/>
            <person name="Ouadi S."/>
            <person name="Bakaher N."/>
            <person name="Bovet L."/>
            <person name="Willig A."/>
            <person name="Goepfert S."/>
            <person name="Peitsch M.C."/>
            <person name="Ivanov N.V."/>
        </authorList>
    </citation>
    <scope>NUCLEOTIDE SEQUENCE [LARGE SCALE GENOMIC DNA]</scope>
</reference>
<keyword evidence="3" id="KW-0964">Secreted</keyword>
<evidence type="ECO:0000313" key="6">
    <source>
        <dbReference type="RefSeq" id="XP_016444293.2"/>
    </source>
</evidence>
<dbReference type="OrthoDB" id="1904546at2759"/>
<dbReference type="Gene3D" id="2.40.70.10">
    <property type="entry name" value="Acid Proteases"/>
    <property type="match status" value="2"/>
</dbReference>
<dbReference type="RefSeq" id="XP_016444293.2">
    <property type="nucleotide sequence ID" value="XM_016588807.2"/>
</dbReference>
<keyword evidence="5" id="KW-1185">Reference proteome</keyword>
<dbReference type="CDD" id="cd05489">
    <property type="entry name" value="xylanase_inhibitor_I_like"/>
    <property type="match status" value="1"/>
</dbReference>
<comment type="subcellular location">
    <subcellularLocation>
        <location evidence="1">Secreted</location>
        <location evidence="1">Extracellular space</location>
    </subcellularLocation>
</comment>
<dbReference type="GO" id="GO:0005576">
    <property type="term" value="C:extracellular region"/>
    <property type="evidence" value="ECO:0007669"/>
    <property type="project" value="UniProtKB-SubCell"/>
</dbReference>
<dbReference type="Proteomes" id="UP000790787">
    <property type="component" value="Chromosome 22"/>
</dbReference>
<dbReference type="PaxDb" id="4097-A0A1S3XWH5"/>
<evidence type="ECO:0000256" key="1">
    <source>
        <dbReference type="ARBA" id="ARBA00004239"/>
    </source>
</evidence>
<dbReference type="STRING" id="4097.A0A1S3XWH5"/>
<dbReference type="InterPro" id="IPR032799">
    <property type="entry name" value="TAXi_C"/>
</dbReference>
<keyword evidence="4" id="KW-0732">Signal</keyword>
<gene>
    <name evidence="6" type="primary">LOC107769583</name>
</gene>
<dbReference type="SUPFAM" id="SSF50630">
    <property type="entry name" value="Acid proteases"/>
    <property type="match status" value="1"/>
</dbReference>
<dbReference type="OMA" id="HIPWASL"/>
<accession>A0A1S3XWH5</accession>
<dbReference type="PANTHER" id="PTHR47965">
    <property type="entry name" value="ASPARTYL PROTEASE-RELATED"/>
    <property type="match status" value="1"/>
</dbReference>
<evidence type="ECO:0000256" key="4">
    <source>
        <dbReference type="ARBA" id="ARBA00022729"/>
    </source>
</evidence>
<name>A0A1S3XWH5_TOBAC</name>
<sequence>MLELLLNFPLIWCSLLPPRKMLECQFLHRKMLPNKLISVALFFFASSLFISSSFSAVLAPITKDHATRLYSLSVYLKTPPNLTNLLLDLGASFSWVDCSNNNYISSTYRTLSCDSPLCSALGSRACAKCFHSPTPHCSNNPCTLSPLNSVTHKFSTGKAIVDSLALPVTDGRNPGHLRSFSEFLLSCSKSSLLKGLTKGVAGLAGLGRSRFSLTTQVSTAFSSERTFALCLSGSPSAPGVAFFGSSGPYYFLPEIDLSKTLRFTPLLLNAFQSDYFINLTSIKVNGVTVQLSRKILAVDEHGFGGTKLSTVTPYTLLHSSIYKAFTETFVNQSTKLNLTVTNPVEPFKVCYNADEVMETRVGPAVPTVDLVMQGDDVFWRIFGSNSMVRIFRDGVDVWCLGFLDGGVKTKTSIIIGGHQMEDNLLQFDLRQQRLGFSSSVLAYNTTCSNFNFTTASNLS</sequence>
<evidence type="ECO:0000313" key="5">
    <source>
        <dbReference type="Proteomes" id="UP000790787"/>
    </source>
</evidence>
<dbReference type="InterPro" id="IPR032861">
    <property type="entry name" value="TAXi_N"/>
</dbReference>
<protein>
    <submittedName>
        <fullName evidence="6">Aspartic proteinase GIP1</fullName>
    </submittedName>
</protein>
<dbReference type="AlphaFoldDB" id="A0A1S3XWH5"/>
<dbReference type="FunFam" id="2.40.70.10:FF:000041">
    <property type="entry name" value="Basic 7S globulin"/>
    <property type="match status" value="1"/>
</dbReference>
<dbReference type="InterPro" id="IPR001461">
    <property type="entry name" value="Aspartic_peptidase_A1"/>
</dbReference>
<organism evidence="5 6">
    <name type="scientific">Nicotiana tabacum</name>
    <name type="common">Common tobacco</name>
    <dbReference type="NCBI Taxonomy" id="4097"/>
    <lineage>
        <taxon>Eukaryota</taxon>
        <taxon>Viridiplantae</taxon>
        <taxon>Streptophyta</taxon>
        <taxon>Embryophyta</taxon>
        <taxon>Tracheophyta</taxon>
        <taxon>Spermatophyta</taxon>
        <taxon>Magnoliopsida</taxon>
        <taxon>eudicotyledons</taxon>
        <taxon>Gunneridae</taxon>
        <taxon>Pentapetalae</taxon>
        <taxon>asterids</taxon>
        <taxon>lamiids</taxon>
        <taxon>Solanales</taxon>
        <taxon>Solanaceae</taxon>
        <taxon>Nicotianoideae</taxon>
        <taxon>Nicotianeae</taxon>
        <taxon>Nicotiana</taxon>
    </lineage>
</organism>
<dbReference type="GO" id="GO:0006508">
    <property type="term" value="P:proteolysis"/>
    <property type="evidence" value="ECO:0007669"/>
    <property type="project" value="InterPro"/>
</dbReference>
<dbReference type="InterPro" id="IPR021109">
    <property type="entry name" value="Peptidase_aspartic_dom_sf"/>
</dbReference>
<evidence type="ECO:0000256" key="2">
    <source>
        <dbReference type="ARBA" id="ARBA00007447"/>
    </source>
</evidence>
<reference evidence="6" key="2">
    <citation type="submission" date="2025-08" db="UniProtKB">
        <authorList>
            <consortium name="RefSeq"/>
        </authorList>
    </citation>
    <scope>IDENTIFICATION</scope>
    <source>
        <tissue evidence="6">Leaf</tissue>
    </source>
</reference>
<dbReference type="SMR" id="A0A1S3XWH5"/>
<dbReference type="KEGG" id="nta:107769583"/>
<evidence type="ECO:0000256" key="3">
    <source>
        <dbReference type="ARBA" id="ARBA00022525"/>
    </source>
</evidence>
<dbReference type="RefSeq" id="XP_016444293.1">
    <property type="nucleotide sequence ID" value="XM_016588807.1"/>
</dbReference>
<dbReference type="GO" id="GO:0004190">
    <property type="term" value="F:aspartic-type endopeptidase activity"/>
    <property type="evidence" value="ECO:0007669"/>
    <property type="project" value="InterPro"/>
</dbReference>
<dbReference type="PROSITE" id="PS51767">
    <property type="entry name" value="PEPTIDASE_A1"/>
    <property type="match status" value="1"/>
</dbReference>
<proteinExistence type="inferred from homology"/>
<dbReference type="InterPro" id="IPR033868">
    <property type="entry name" value="Xylanase_inhibitor_I-like"/>
</dbReference>
<dbReference type="PANTHER" id="PTHR47965:SF6">
    <property type="entry name" value="ASPARTIC PROTEINASE GIP1-RELATED"/>
    <property type="match status" value="1"/>
</dbReference>
<dbReference type="InterPro" id="IPR033121">
    <property type="entry name" value="PEPTIDASE_A1"/>
</dbReference>
<comment type="similarity">
    <text evidence="2">Belongs to the peptidase A1 family.</text>
</comment>
<dbReference type="Pfam" id="PF14541">
    <property type="entry name" value="TAXi_C"/>
    <property type="match status" value="1"/>
</dbReference>
<dbReference type="GeneID" id="107769583"/>